<feature type="transmembrane region" description="Helical" evidence="8">
    <location>
        <begin position="53"/>
        <end position="71"/>
    </location>
</feature>
<reference evidence="11 12" key="1">
    <citation type="journal article" date="2016" name="Front. Microbiol.">
        <title>Comprehensive Phylogenetic Analysis of Bovine Non-aureus Staphylococci Species Based on Whole-Genome Sequencing.</title>
        <authorList>
            <person name="Naushad S."/>
            <person name="Barkema H.W."/>
            <person name="Luby C."/>
            <person name="Condas L.A."/>
            <person name="Nobrega D.B."/>
            <person name="Carson D.A."/>
            <person name="De Buck J."/>
        </authorList>
    </citation>
    <scope>NUCLEOTIDE SEQUENCE [LARGE SCALE GENOMIC DNA]</scope>
    <source>
        <strain evidence="11 12">SNUC 2993</strain>
    </source>
</reference>
<dbReference type="Pfam" id="PF00664">
    <property type="entry name" value="ABC_membrane"/>
    <property type="match status" value="1"/>
</dbReference>
<comment type="subcellular location">
    <subcellularLocation>
        <location evidence="1">Cell membrane</location>
        <topology evidence="1">Multi-pass membrane protein</topology>
    </subcellularLocation>
</comment>
<comment type="caution">
    <text evidence="11">The sequence shown here is derived from an EMBL/GenBank/DDBJ whole genome shotgun (WGS) entry which is preliminary data.</text>
</comment>
<evidence type="ECO:0000256" key="3">
    <source>
        <dbReference type="ARBA" id="ARBA00022741"/>
    </source>
</evidence>
<keyword evidence="3" id="KW-0547">Nucleotide-binding</keyword>
<comment type="function">
    <text evidence="7">May be involved in multidrug export. Transmembrane domains (TMD) form a pore in the cell membrane and the ATP-binding domain (NBD) is responsible for energy generation.</text>
</comment>
<dbReference type="SMART" id="SM00382">
    <property type="entry name" value="AAA"/>
    <property type="match status" value="1"/>
</dbReference>
<feature type="domain" description="ABC transmembrane type-1" evidence="10">
    <location>
        <begin position="16"/>
        <end position="290"/>
    </location>
</feature>
<sequence length="545" mass="62038">MKKLMQLVYKYKRYPILMLLVCATLAVAVVVQNVAIAEFLNLMLFKTKQSLNFILTLIIIVLMLRATLNFINQLLGNHLSSHVKHNLRQRMVHIESERPVGEQMTLITETIDGISPFYQSYLPQVFKSITIPMAIIIAMFWIHLNTALIMLVTAPFIPLFYIIFGLKTRDESKDQMTYLNQFGQRFLNLTQGLITLKLFNRTKRTEKHIYDDSTQFRDLTMKILKSAFLSGLMLEFISLLGIGLVALEAALSLVVFHTIDFKTAAIAIILAPEFYNSIKDLGQAFHTGKQSEGASDVVFEFLDHLTKKKPSDFVYQEGQIPFIRLNNVSFKYNTEMGHGFALESTHLDIYEREHIALVGPSGAGKTTLSKIITRSLIPTEGEVTFKYQHMRMGILSQNPYIFTASIKDNIAMFSDVKDEIIIDVLEKVQLKEKVMSLRNGIHTMIGDGGETFSGGQMRRIELCRLLVMQPDLVVLDEPASGLDIETEQVIQSVLDDYFKETTQLIIAHRDSTIRKATRRLYIQDGYIIKDDQLISVNKEENGDES</sequence>
<accession>A0A2T4Q286</accession>
<feature type="transmembrane region" description="Helical" evidence="8">
    <location>
        <begin position="125"/>
        <end position="142"/>
    </location>
</feature>
<dbReference type="GO" id="GO:0034040">
    <property type="term" value="F:ATPase-coupled lipid transmembrane transporter activity"/>
    <property type="evidence" value="ECO:0007669"/>
    <property type="project" value="TreeGrafter"/>
</dbReference>
<keyword evidence="6 8" id="KW-0472">Membrane</keyword>
<dbReference type="PANTHER" id="PTHR24221:SF261">
    <property type="entry name" value="GLUTATHIONE_L-CYSTEINE TRANSPORT SYSTEM ATP-BINDING_PERMEASE PROTEIN CYDD"/>
    <property type="match status" value="1"/>
</dbReference>
<keyword evidence="5 8" id="KW-1133">Transmembrane helix</keyword>
<feature type="transmembrane region" description="Helical" evidence="8">
    <location>
        <begin position="227"/>
        <end position="247"/>
    </location>
</feature>
<dbReference type="EMBL" id="PZEV01000007">
    <property type="protein sequence ID" value="PTI51915.1"/>
    <property type="molecule type" value="Genomic_DNA"/>
</dbReference>
<protein>
    <submittedName>
        <fullName evidence="11">Cysteine ABC transporter ATP-binding protein</fullName>
    </submittedName>
</protein>
<organism evidence="11 12">
    <name type="scientific">Staphylococcus warneri</name>
    <dbReference type="NCBI Taxonomy" id="1292"/>
    <lineage>
        <taxon>Bacteria</taxon>
        <taxon>Bacillati</taxon>
        <taxon>Bacillota</taxon>
        <taxon>Bacilli</taxon>
        <taxon>Bacillales</taxon>
        <taxon>Staphylococcaceae</taxon>
        <taxon>Staphylococcus</taxon>
    </lineage>
</organism>
<name>A0A2T4Q286_STAWA</name>
<dbReference type="CDD" id="cd18584">
    <property type="entry name" value="ABC_6TM_AarD_CydD"/>
    <property type="match status" value="1"/>
</dbReference>
<dbReference type="Pfam" id="PF00005">
    <property type="entry name" value="ABC_tran"/>
    <property type="match status" value="1"/>
</dbReference>
<dbReference type="GO" id="GO:0016887">
    <property type="term" value="F:ATP hydrolysis activity"/>
    <property type="evidence" value="ECO:0007669"/>
    <property type="project" value="InterPro"/>
</dbReference>
<dbReference type="InterPro" id="IPR011527">
    <property type="entry name" value="ABC1_TM_dom"/>
</dbReference>
<dbReference type="PROSITE" id="PS50929">
    <property type="entry name" value="ABC_TM1F"/>
    <property type="match status" value="1"/>
</dbReference>
<keyword evidence="2 8" id="KW-0812">Transmembrane</keyword>
<evidence type="ECO:0000313" key="11">
    <source>
        <dbReference type="EMBL" id="PTI51915.1"/>
    </source>
</evidence>
<dbReference type="Proteomes" id="UP000240717">
    <property type="component" value="Unassembled WGS sequence"/>
</dbReference>
<dbReference type="SUPFAM" id="SSF52540">
    <property type="entry name" value="P-loop containing nucleoside triphosphate hydrolases"/>
    <property type="match status" value="1"/>
</dbReference>
<proteinExistence type="predicted"/>
<dbReference type="RefSeq" id="WP_107532187.1">
    <property type="nucleotide sequence ID" value="NZ_PZEV01000007.1"/>
</dbReference>
<dbReference type="STRING" id="1194526.A284_09890"/>
<dbReference type="PANTHER" id="PTHR24221">
    <property type="entry name" value="ATP-BINDING CASSETTE SUB-FAMILY B"/>
    <property type="match status" value="1"/>
</dbReference>
<dbReference type="GO" id="GO:0140359">
    <property type="term" value="F:ABC-type transporter activity"/>
    <property type="evidence" value="ECO:0007669"/>
    <property type="project" value="InterPro"/>
</dbReference>
<dbReference type="InterPro" id="IPR003593">
    <property type="entry name" value="AAA+_ATPase"/>
</dbReference>
<evidence type="ECO:0000256" key="7">
    <source>
        <dbReference type="ARBA" id="ARBA00025074"/>
    </source>
</evidence>
<evidence type="ECO:0000259" key="9">
    <source>
        <dbReference type="PROSITE" id="PS50893"/>
    </source>
</evidence>
<evidence type="ECO:0000256" key="8">
    <source>
        <dbReference type="SAM" id="Phobius"/>
    </source>
</evidence>
<dbReference type="InterPro" id="IPR003439">
    <property type="entry name" value="ABC_transporter-like_ATP-bd"/>
</dbReference>
<dbReference type="AlphaFoldDB" id="A0A2T4Q286"/>
<dbReference type="InterPro" id="IPR039421">
    <property type="entry name" value="Type_1_exporter"/>
</dbReference>
<dbReference type="SUPFAM" id="SSF90123">
    <property type="entry name" value="ABC transporter transmembrane region"/>
    <property type="match status" value="1"/>
</dbReference>
<evidence type="ECO:0000256" key="4">
    <source>
        <dbReference type="ARBA" id="ARBA00022840"/>
    </source>
</evidence>
<dbReference type="PROSITE" id="PS50893">
    <property type="entry name" value="ABC_TRANSPORTER_2"/>
    <property type="match status" value="1"/>
</dbReference>
<evidence type="ECO:0000256" key="5">
    <source>
        <dbReference type="ARBA" id="ARBA00022989"/>
    </source>
</evidence>
<evidence type="ECO:0000259" key="10">
    <source>
        <dbReference type="PROSITE" id="PS50929"/>
    </source>
</evidence>
<evidence type="ECO:0000313" key="12">
    <source>
        <dbReference type="Proteomes" id="UP000240717"/>
    </source>
</evidence>
<feature type="transmembrane region" description="Helical" evidence="8">
    <location>
        <begin position="148"/>
        <end position="166"/>
    </location>
</feature>
<dbReference type="InterPro" id="IPR027417">
    <property type="entry name" value="P-loop_NTPase"/>
</dbReference>
<keyword evidence="4 11" id="KW-0067">ATP-binding</keyword>
<evidence type="ECO:0000256" key="2">
    <source>
        <dbReference type="ARBA" id="ARBA00022692"/>
    </source>
</evidence>
<evidence type="ECO:0000256" key="1">
    <source>
        <dbReference type="ARBA" id="ARBA00004651"/>
    </source>
</evidence>
<dbReference type="Gene3D" id="3.40.50.300">
    <property type="entry name" value="P-loop containing nucleotide triphosphate hydrolases"/>
    <property type="match status" value="1"/>
</dbReference>
<dbReference type="InterPro" id="IPR036640">
    <property type="entry name" value="ABC1_TM_sf"/>
</dbReference>
<dbReference type="InterPro" id="IPR017871">
    <property type="entry name" value="ABC_transporter-like_CS"/>
</dbReference>
<dbReference type="Gene3D" id="1.20.1560.10">
    <property type="entry name" value="ABC transporter type 1, transmembrane domain"/>
    <property type="match status" value="1"/>
</dbReference>
<feature type="domain" description="ABC transporter" evidence="9">
    <location>
        <begin position="323"/>
        <end position="545"/>
    </location>
</feature>
<dbReference type="GO" id="GO:0005886">
    <property type="term" value="C:plasma membrane"/>
    <property type="evidence" value="ECO:0007669"/>
    <property type="project" value="UniProtKB-SubCell"/>
</dbReference>
<dbReference type="PROSITE" id="PS00211">
    <property type="entry name" value="ABC_TRANSPORTER_1"/>
    <property type="match status" value="1"/>
</dbReference>
<evidence type="ECO:0000256" key="6">
    <source>
        <dbReference type="ARBA" id="ARBA00023136"/>
    </source>
</evidence>
<dbReference type="GO" id="GO:0005524">
    <property type="term" value="F:ATP binding"/>
    <property type="evidence" value="ECO:0007669"/>
    <property type="project" value="UniProtKB-KW"/>
</dbReference>
<gene>
    <name evidence="11" type="ORF">BU085_03485</name>
</gene>